<reference evidence="3 4" key="1">
    <citation type="submission" date="2014-04" db="EMBL/GenBank/DDBJ databases">
        <authorList>
            <consortium name="DOE Joint Genome Institute"/>
            <person name="Kuo A."/>
            <person name="Kohler A."/>
            <person name="Costa M.D."/>
            <person name="Nagy L.G."/>
            <person name="Floudas D."/>
            <person name="Copeland A."/>
            <person name="Barry K.W."/>
            <person name="Cichocki N."/>
            <person name="Veneault-Fourrey C."/>
            <person name="LaButti K."/>
            <person name="Lindquist E.A."/>
            <person name="Lipzen A."/>
            <person name="Lundell T."/>
            <person name="Morin E."/>
            <person name="Murat C."/>
            <person name="Sun H."/>
            <person name="Tunlid A."/>
            <person name="Henrissat B."/>
            <person name="Grigoriev I.V."/>
            <person name="Hibbett D.S."/>
            <person name="Martin F."/>
            <person name="Nordberg H.P."/>
            <person name="Cantor M.N."/>
            <person name="Hua S.X."/>
        </authorList>
    </citation>
    <scope>NUCLEOTIDE SEQUENCE [LARGE SCALE GENOMIC DNA]</scope>
    <source>
        <strain evidence="3 4">441</strain>
    </source>
</reference>
<reference evidence="4" key="2">
    <citation type="submission" date="2015-01" db="EMBL/GenBank/DDBJ databases">
        <title>Evolutionary Origins and Diversification of the Mycorrhizal Mutualists.</title>
        <authorList>
            <consortium name="DOE Joint Genome Institute"/>
            <consortium name="Mycorrhizal Genomics Consortium"/>
            <person name="Kohler A."/>
            <person name="Kuo A."/>
            <person name="Nagy L.G."/>
            <person name="Floudas D."/>
            <person name="Copeland A."/>
            <person name="Barry K.W."/>
            <person name="Cichocki N."/>
            <person name="Veneault-Fourrey C."/>
            <person name="LaButti K."/>
            <person name="Lindquist E.A."/>
            <person name="Lipzen A."/>
            <person name="Lundell T."/>
            <person name="Morin E."/>
            <person name="Murat C."/>
            <person name="Riley R."/>
            <person name="Ohm R."/>
            <person name="Sun H."/>
            <person name="Tunlid A."/>
            <person name="Henrissat B."/>
            <person name="Grigoriev I.V."/>
            <person name="Hibbett D.S."/>
            <person name="Martin F."/>
        </authorList>
    </citation>
    <scope>NUCLEOTIDE SEQUENCE [LARGE SCALE GENOMIC DNA]</scope>
    <source>
        <strain evidence="4">441</strain>
    </source>
</reference>
<evidence type="ECO:0000256" key="2">
    <source>
        <dbReference type="SAM" id="MobiDB-lite"/>
    </source>
</evidence>
<dbReference type="OrthoDB" id="3070390at2759"/>
<dbReference type="Proteomes" id="UP000054018">
    <property type="component" value="Unassembled WGS sequence"/>
</dbReference>
<feature type="compositionally biased region" description="Polar residues" evidence="2">
    <location>
        <begin position="1"/>
        <end position="14"/>
    </location>
</feature>
<protein>
    <submittedName>
        <fullName evidence="3">Uncharacterized protein</fullName>
    </submittedName>
</protein>
<evidence type="ECO:0000313" key="4">
    <source>
        <dbReference type="Proteomes" id="UP000054018"/>
    </source>
</evidence>
<name>A0A0C9Z0R4_9AGAM</name>
<organism evidence="3 4">
    <name type="scientific">Pisolithus microcarpus 441</name>
    <dbReference type="NCBI Taxonomy" id="765257"/>
    <lineage>
        <taxon>Eukaryota</taxon>
        <taxon>Fungi</taxon>
        <taxon>Dikarya</taxon>
        <taxon>Basidiomycota</taxon>
        <taxon>Agaricomycotina</taxon>
        <taxon>Agaricomycetes</taxon>
        <taxon>Agaricomycetidae</taxon>
        <taxon>Boletales</taxon>
        <taxon>Sclerodermatineae</taxon>
        <taxon>Pisolithaceae</taxon>
        <taxon>Pisolithus</taxon>
    </lineage>
</organism>
<keyword evidence="1" id="KW-0175">Coiled coil</keyword>
<dbReference type="HOGENOM" id="CLU_052545_0_0_1"/>
<keyword evidence="4" id="KW-1185">Reference proteome</keyword>
<feature type="compositionally biased region" description="Basic and acidic residues" evidence="2">
    <location>
        <begin position="289"/>
        <end position="309"/>
    </location>
</feature>
<feature type="compositionally biased region" description="Polar residues" evidence="2">
    <location>
        <begin position="310"/>
        <end position="320"/>
    </location>
</feature>
<proteinExistence type="predicted"/>
<dbReference type="EMBL" id="KN833872">
    <property type="protein sequence ID" value="KIK15897.1"/>
    <property type="molecule type" value="Genomic_DNA"/>
</dbReference>
<evidence type="ECO:0000256" key="1">
    <source>
        <dbReference type="SAM" id="Coils"/>
    </source>
</evidence>
<feature type="coiled-coil region" evidence="1">
    <location>
        <begin position="373"/>
        <end position="407"/>
    </location>
</feature>
<feature type="region of interest" description="Disordered" evidence="2">
    <location>
        <begin position="1"/>
        <end position="21"/>
    </location>
</feature>
<feature type="compositionally biased region" description="Low complexity" evidence="2">
    <location>
        <begin position="272"/>
        <end position="288"/>
    </location>
</feature>
<dbReference type="AlphaFoldDB" id="A0A0C9Z0R4"/>
<sequence>MQSLSAQTIPSSPAASRAGSMASSIPPHGLMVIVQYNPRKFEGWETKDVINVVFDDLERLRVHLPARRNVRHRGNRWIALHWPMSRRDASFNRTNSLYSRWVKLSRGDESQQLLKNLLIDSIVVVDGGRMISSSAFSWNTSARQPVRTPAIPPGPSTPLAVSSDTYSPPKVMGPPIPRKRRLSAPDDDVYPTNPTRQRLDNTADGVPPSPVRRQVNTSTASTSVGRYALGNQTNNRGSNSESTSDVRPPTVRSEPTTIRPPRPNHPPTQSFRSSSPPRAAASIEPPAAARDDRRRVEEEAAAEDSRDVHCTSSSSAGQRQGSERVSLIRREVLEIRRQQMMLRDKEKVLLDEMNRLGGVPRPSSSTTVVRTTSSAAETRLAKMEAELREERDRRIRAERALEEVERECKSPFVVPALFRAFMTISEFSP</sequence>
<evidence type="ECO:0000313" key="3">
    <source>
        <dbReference type="EMBL" id="KIK15897.1"/>
    </source>
</evidence>
<feature type="compositionally biased region" description="Polar residues" evidence="2">
    <location>
        <begin position="214"/>
        <end position="245"/>
    </location>
</feature>
<gene>
    <name evidence="3" type="ORF">PISMIDRAFT_281087</name>
</gene>
<feature type="region of interest" description="Disordered" evidence="2">
    <location>
        <begin position="139"/>
        <end position="324"/>
    </location>
</feature>
<dbReference type="STRING" id="765257.A0A0C9Z0R4"/>
<accession>A0A0C9Z0R4</accession>